<reference evidence="2 3" key="1">
    <citation type="journal article" date="2016" name="Sci. Rep.">
        <title>Peltaster fructicola genome reveals evolution from an invasive phytopathogen to an ectophytic parasite.</title>
        <authorList>
            <person name="Xu C."/>
            <person name="Chen H."/>
            <person name="Gleason M.L."/>
            <person name="Xu J.R."/>
            <person name="Liu H."/>
            <person name="Zhang R."/>
            <person name="Sun G."/>
        </authorList>
    </citation>
    <scope>NUCLEOTIDE SEQUENCE [LARGE SCALE GENOMIC DNA]</scope>
    <source>
        <strain evidence="2 3">LNHT1506</strain>
    </source>
</reference>
<name>A0A6H0XLT4_9PEZI</name>
<feature type="region of interest" description="Disordered" evidence="1">
    <location>
        <begin position="191"/>
        <end position="217"/>
    </location>
</feature>
<proteinExistence type="predicted"/>
<keyword evidence="3" id="KW-1185">Reference proteome</keyword>
<evidence type="ECO:0000313" key="2">
    <source>
        <dbReference type="EMBL" id="QIW95665.1"/>
    </source>
</evidence>
<dbReference type="AlphaFoldDB" id="A0A6H0XLT4"/>
<accession>A0A6H0XLT4</accession>
<feature type="compositionally biased region" description="Polar residues" evidence="1">
    <location>
        <begin position="247"/>
        <end position="259"/>
    </location>
</feature>
<feature type="compositionally biased region" description="Low complexity" evidence="1">
    <location>
        <begin position="19"/>
        <end position="30"/>
    </location>
</feature>
<protein>
    <submittedName>
        <fullName evidence="2">Uncharacterized protein</fullName>
    </submittedName>
</protein>
<evidence type="ECO:0000256" key="1">
    <source>
        <dbReference type="SAM" id="MobiDB-lite"/>
    </source>
</evidence>
<sequence length="346" mass="36354">MAAMDIPLVLDAVMTQKSPQPQAQPTTAEQTRADVSTALPSQQLGTPEGTLTPLPVQPKAAPKTQPKPIPISPTRAAYASAGVTSPSLLRSASPRLDSPASSEIFERSVQEPVPMSTLEGEPKAHLPTHVITEDFIPPALEASVQAITSQELNPDEVEIVTSATHQTAAASVMEGSSSHLDLTSLNSSRAADDLESVSQSGLLPPNEEETSTYGSIDPNDVRRLSFISFADVVQSEHQHPTPVVGETASQTGSLPTSAPIQARSRSPFRSPSASQTGGLTHITSAEQSPSRHLTQPGTHGELTIETMRQAVRKTASGDIGQNFRSPATSPVLSSDPSSASRSRTNT</sequence>
<feature type="compositionally biased region" description="Low complexity" evidence="1">
    <location>
        <begin position="262"/>
        <end position="274"/>
    </location>
</feature>
<dbReference type="PANTHER" id="PTHR42111:SF1">
    <property type="entry name" value="YALI0D23727P"/>
    <property type="match status" value="1"/>
</dbReference>
<feature type="compositionally biased region" description="Polar residues" evidence="1">
    <location>
        <begin position="275"/>
        <end position="297"/>
    </location>
</feature>
<evidence type="ECO:0000313" key="3">
    <source>
        <dbReference type="Proteomes" id="UP000503462"/>
    </source>
</evidence>
<dbReference type="Proteomes" id="UP000503462">
    <property type="component" value="Chromosome 1"/>
</dbReference>
<organism evidence="2 3">
    <name type="scientific">Peltaster fructicola</name>
    <dbReference type="NCBI Taxonomy" id="286661"/>
    <lineage>
        <taxon>Eukaryota</taxon>
        <taxon>Fungi</taxon>
        <taxon>Dikarya</taxon>
        <taxon>Ascomycota</taxon>
        <taxon>Pezizomycotina</taxon>
        <taxon>Dothideomycetes</taxon>
        <taxon>Dothideomycetes incertae sedis</taxon>
        <taxon>Peltaster</taxon>
    </lineage>
</organism>
<gene>
    <name evidence="2" type="ORF">AMS68_001183</name>
</gene>
<feature type="compositionally biased region" description="Low complexity" evidence="1">
    <location>
        <begin position="327"/>
        <end position="346"/>
    </location>
</feature>
<feature type="region of interest" description="Disordered" evidence="1">
    <location>
        <begin position="13"/>
        <end position="73"/>
    </location>
</feature>
<dbReference type="OrthoDB" id="5364312at2759"/>
<dbReference type="EMBL" id="CP051139">
    <property type="protein sequence ID" value="QIW95665.1"/>
    <property type="molecule type" value="Genomic_DNA"/>
</dbReference>
<dbReference type="PANTHER" id="PTHR42111">
    <property type="entry name" value="YALI0D23727P"/>
    <property type="match status" value="1"/>
</dbReference>
<feature type="region of interest" description="Disordered" evidence="1">
    <location>
        <begin position="237"/>
        <end position="346"/>
    </location>
</feature>